<comment type="subcellular location">
    <subcellularLocation>
        <location evidence="1">Membrane</location>
        <topology evidence="1">Multi-pass membrane protein</topology>
    </subcellularLocation>
</comment>
<keyword evidence="5 6" id="KW-0472">Membrane</keyword>
<dbReference type="PANTHER" id="PTHR30474:SF1">
    <property type="entry name" value="PEPTIDOGLYCAN GLYCOSYLTRANSFERASE MRDB"/>
    <property type="match status" value="1"/>
</dbReference>
<dbReference type="AlphaFoldDB" id="A0A3R5TIK9"/>
<dbReference type="GO" id="GO:0008360">
    <property type="term" value="P:regulation of cell shape"/>
    <property type="evidence" value="ECO:0007669"/>
    <property type="project" value="UniProtKB-KW"/>
</dbReference>
<evidence type="ECO:0008006" key="9">
    <source>
        <dbReference type="Google" id="ProtNLM"/>
    </source>
</evidence>
<sequence length="447" mass="50364">MGGNNMGLENKSFRKFTDEVCSQVKCAEMHEDIKEELNCHLQELEEEYIAQGSTCEEASKLAVAHMGDSEKIGFDLNKIYQRRPDYKTLFICSIFIAIGLLVQFSIYKNAPKIISYNDYMKMIILTILGGILGVVVYFLDYRKLEKYSWQLFIAATILIGLIIFFGKYVNGNRNIIFLGTAFDLSTIASVLYIISLCGLITKVYHSKYGILKLLLMICFSGYSILLTNQEVSFVIYCVLIVGLLMYSGIPKKLILLMLALGTFSICTFIFSATYRFHRFISIFIFARKGDMNMDYVVGKIQLLLSNSKFIGNGISKEVISTTPLINVNFIFTYIIYSFGWIVGITILIMITLLLFNLFKTSKNIKNSYGKLLFKSITLALTIQFLLPIMSNLNLISSLYISMPFIGYNGSSVIMNMVLIGLICGIYGRKNLSKSLASSSSSIVTQPE</sequence>
<dbReference type="OrthoDB" id="9802195at2"/>
<dbReference type="InterPro" id="IPR047928">
    <property type="entry name" value="Perm_prefix_1"/>
</dbReference>
<dbReference type="NCBIfam" id="NF038403">
    <property type="entry name" value="perm_prefix_1"/>
    <property type="match status" value="1"/>
</dbReference>
<feature type="transmembrane region" description="Helical" evidence="6">
    <location>
        <begin position="405"/>
        <end position="427"/>
    </location>
</feature>
<keyword evidence="3" id="KW-0133">Cell shape</keyword>
<dbReference type="GO" id="GO:0015648">
    <property type="term" value="F:lipid-linked peptidoglycan transporter activity"/>
    <property type="evidence" value="ECO:0007669"/>
    <property type="project" value="TreeGrafter"/>
</dbReference>
<dbReference type="GO" id="GO:0051301">
    <property type="term" value="P:cell division"/>
    <property type="evidence" value="ECO:0007669"/>
    <property type="project" value="InterPro"/>
</dbReference>
<dbReference type="Pfam" id="PF01098">
    <property type="entry name" value="FTSW_RODA_SPOVE"/>
    <property type="match status" value="1"/>
</dbReference>
<evidence type="ECO:0000256" key="6">
    <source>
        <dbReference type="SAM" id="Phobius"/>
    </source>
</evidence>
<dbReference type="Proteomes" id="UP000286268">
    <property type="component" value="Chromosome"/>
</dbReference>
<feature type="transmembrane region" description="Helical" evidence="6">
    <location>
        <begin position="175"/>
        <end position="201"/>
    </location>
</feature>
<keyword evidence="8" id="KW-1185">Reference proteome</keyword>
<evidence type="ECO:0000313" key="7">
    <source>
        <dbReference type="EMBL" id="QAA34339.1"/>
    </source>
</evidence>
<evidence type="ECO:0000256" key="1">
    <source>
        <dbReference type="ARBA" id="ARBA00004141"/>
    </source>
</evidence>
<dbReference type="GO" id="GO:0005886">
    <property type="term" value="C:plasma membrane"/>
    <property type="evidence" value="ECO:0007669"/>
    <property type="project" value="TreeGrafter"/>
</dbReference>
<dbReference type="EMBL" id="CP025746">
    <property type="protein sequence ID" value="QAA34339.1"/>
    <property type="molecule type" value="Genomic_DNA"/>
</dbReference>
<feature type="transmembrane region" description="Helical" evidence="6">
    <location>
        <begin position="376"/>
        <end position="399"/>
    </location>
</feature>
<feature type="transmembrane region" description="Helical" evidence="6">
    <location>
        <begin position="253"/>
        <end position="274"/>
    </location>
</feature>
<dbReference type="KEGG" id="cmah:C1I91_23350"/>
<evidence type="ECO:0000256" key="4">
    <source>
        <dbReference type="ARBA" id="ARBA00022989"/>
    </source>
</evidence>
<evidence type="ECO:0000313" key="8">
    <source>
        <dbReference type="Proteomes" id="UP000286268"/>
    </source>
</evidence>
<reference evidence="7 8" key="1">
    <citation type="submission" date="2018-01" db="EMBL/GenBank/DDBJ databases">
        <title>Genome Sequencing and Assembly of Anaerobacter polyendosporus strain CT4.</title>
        <authorList>
            <person name="Tachaapaikoon C."/>
            <person name="Sutheeworapong S."/>
            <person name="Jenjaroenpun P."/>
            <person name="Wongsurawat T."/>
            <person name="Nookeaw I."/>
            <person name="Cheawchanlertfa P."/>
            <person name="Kosugi A."/>
            <person name="Cheevadhanarak S."/>
            <person name="Ratanakhanokchai K."/>
        </authorList>
    </citation>
    <scope>NUCLEOTIDE SEQUENCE [LARGE SCALE GENOMIC DNA]</scope>
    <source>
        <strain evidence="7 8">CT4</strain>
    </source>
</reference>
<proteinExistence type="predicted"/>
<evidence type="ECO:0000256" key="2">
    <source>
        <dbReference type="ARBA" id="ARBA00022692"/>
    </source>
</evidence>
<accession>A0A3R5TIK9</accession>
<feature type="transmembrane region" description="Helical" evidence="6">
    <location>
        <begin position="88"/>
        <end position="107"/>
    </location>
</feature>
<keyword evidence="4 6" id="KW-1133">Transmembrane helix</keyword>
<feature type="transmembrane region" description="Helical" evidence="6">
    <location>
        <begin position="208"/>
        <end position="225"/>
    </location>
</feature>
<protein>
    <recommendedName>
        <fullName evidence="9">FtsW/RodA/SpoVE family cell cycle protein</fullName>
    </recommendedName>
</protein>
<dbReference type="GO" id="GO:0032153">
    <property type="term" value="C:cell division site"/>
    <property type="evidence" value="ECO:0007669"/>
    <property type="project" value="TreeGrafter"/>
</dbReference>
<feature type="transmembrane region" description="Helical" evidence="6">
    <location>
        <begin position="151"/>
        <end position="169"/>
    </location>
</feature>
<feature type="transmembrane region" description="Helical" evidence="6">
    <location>
        <begin position="119"/>
        <end position="139"/>
    </location>
</feature>
<gene>
    <name evidence="7" type="ORF">C1I91_23350</name>
</gene>
<name>A0A3R5TIK9_9CLOT</name>
<feature type="transmembrane region" description="Helical" evidence="6">
    <location>
        <begin position="231"/>
        <end position="246"/>
    </location>
</feature>
<dbReference type="PANTHER" id="PTHR30474">
    <property type="entry name" value="CELL CYCLE PROTEIN"/>
    <property type="match status" value="1"/>
</dbReference>
<evidence type="ECO:0000256" key="5">
    <source>
        <dbReference type="ARBA" id="ARBA00023136"/>
    </source>
</evidence>
<organism evidence="7 8">
    <name type="scientific">Clostridium manihotivorum</name>
    <dbReference type="NCBI Taxonomy" id="2320868"/>
    <lineage>
        <taxon>Bacteria</taxon>
        <taxon>Bacillati</taxon>
        <taxon>Bacillota</taxon>
        <taxon>Clostridia</taxon>
        <taxon>Eubacteriales</taxon>
        <taxon>Clostridiaceae</taxon>
        <taxon>Clostridium</taxon>
    </lineage>
</organism>
<dbReference type="InterPro" id="IPR001182">
    <property type="entry name" value="FtsW/RodA"/>
</dbReference>
<evidence type="ECO:0000256" key="3">
    <source>
        <dbReference type="ARBA" id="ARBA00022960"/>
    </source>
</evidence>
<feature type="transmembrane region" description="Helical" evidence="6">
    <location>
        <begin position="330"/>
        <end position="355"/>
    </location>
</feature>
<keyword evidence="2 6" id="KW-0812">Transmembrane</keyword>